<dbReference type="RefSeq" id="WP_220096554.1">
    <property type="nucleotide sequence ID" value="NZ_LR215036.1"/>
</dbReference>
<accession>A0A449B1J1</accession>
<organism evidence="1 2">
    <name type="scientific">Mycoplasmopsis citelli</name>
    <dbReference type="NCBI Taxonomy" id="171281"/>
    <lineage>
        <taxon>Bacteria</taxon>
        <taxon>Bacillati</taxon>
        <taxon>Mycoplasmatota</taxon>
        <taxon>Mycoplasmoidales</taxon>
        <taxon>Metamycoplasmataceae</taxon>
        <taxon>Mycoplasmopsis</taxon>
    </lineage>
</organism>
<name>A0A449B1J1_9BACT</name>
<evidence type="ECO:0000313" key="2">
    <source>
        <dbReference type="Proteomes" id="UP000290985"/>
    </source>
</evidence>
<keyword evidence="2" id="KW-1185">Reference proteome</keyword>
<dbReference type="Proteomes" id="UP000290985">
    <property type="component" value="Chromosome"/>
</dbReference>
<evidence type="ECO:0000313" key="1">
    <source>
        <dbReference type="EMBL" id="VEU74462.1"/>
    </source>
</evidence>
<sequence>MKKLNILYSELWKLIWSITSFLFKYNNDEYVLLLNKFVNGIKKQVQYALVKLEFFNTNNLSKKLICKANPAKLIANKAKIIEIRKFFNVYYQSNLEDFLKEFTKEFAKQIPNKINRKTTKVEKRAKILSRYPDKSKDINCIYCYGLYRNPKGRARNSYNSWKAEILRRELYEKFKGDSTISFLFSCKKEREKGNEEIITNFAKRAKNST</sequence>
<gene>
    <name evidence="1" type="ORF">NCTC10181_00309</name>
</gene>
<dbReference type="KEGG" id="mcit:NCTC10181_00309"/>
<proteinExistence type="predicted"/>
<dbReference type="AlphaFoldDB" id="A0A449B1J1"/>
<dbReference type="EMBL" id="LR215036">
    <property type="protein sequence ID" value="VEU74462.1"/>
    <property type="molecule type" value="Genomic_DNA"/>
</dbReference>
<protein>
    <submittedName>
        <fullName evidence="1">Uncharacterized protein</fullName>
    </submittedName>
</protein>
<dbReference type="Pfam" id="PF19503">
    <property type="entry name" value="DUF6037"/>
    <property type="match status" value="1"/>
</dbReference>
<reference evidence="1 2" key="1">
    <citation type="submission" date="2019-01" db="EMBL/GenBank/DDBJ databases">
        <authorList>
            <consortium name="Pathogen Informatics"/>
        </authorList>
    </citation>
    <scope>NUCLEOTIDE SEQUENCE [LARGE SCALE GENOMIC DNA]</scope>
    <source>
        <strain evidence="1 2">NCTC10181</strain>
    </source>
</reference>
<dbReference type="InterPro" id="IPR046100">
    <property type="entry name" value="DUF6037"/>
</dbReference>